<proteinExistence type="predicted"/>
<name>A0A162QFF7_9CLOT</name>
<protein>
    <recommendedName>
        <fullName evidence="3">PD-(D/E)XK nuclease superfamily protein</fullName>
    </recommendedName>
</protein>
<dbReference type="RefSeq" id="WP_066631102.1">
    <property type="nucleotide sequence ID" value="NZ_FQXL01000039.1"/>
</dbReference>
<dbReference type="InterPro" id="IPR029470">
    <property type="entry name" value="PDDEXK_4"/>
</dbReference>
<keyword evidence="2" id="KW-1185">Reference proteome</keyword>
<comment type="caution">
    <text evidence="1">The sequence shown here is derived from an EMBL/GenBank/DDBJ whole genome shotgun (WGS) entry which is preliminary data.</text>
</comment>
<accession>A0A162QFF7</accession>
<evidence type="ECO:0008006" key="3">
    <source>
        <dbReference type="Google" id="ProtNLM"/>
    </source>
</evidence>
<sequence length="401" mass="46808">MSIELLLQEISAISKKYELLNQKTGGYFNIFNIANITTDEVKICRVLYELLSPKGSHYQGSTYLNSFIKFVLNIDISEKELSSARVFREYVIDEKRRIDLVIETSERFIPIEVKIYAGDQEYQCFDYAKKAKNSKVYYLTRFGDNPSEYSAKGLTKTDHGYEEVITISFAYDILRWLEMCVSQKETLKIASIREVILQLMAVIRQFTDQMEDEKEMEIKEILMKSSDNIRSAIAIQSSLDGAKTSLIEKLFKVIEDKVGLEKLHNEYDYEFDNSKKVFNFYNHKYSTYPGISYIYKSGVDVDTDIWVRIEIDYRIYIGYCCPVNGNGEKQPLNDEQIEKILKVAPCVDNWWAYWEYAPSDNENDCPDFKKLNEPFISLFDESKFDDFTTLCASKIKELLSR</sequence>
<dbReference type="Pfam" id="PF14281">
    <property type="entry name" value="PDDEXK_4"/>
    <property type="match status" value="1"/>
</dbReference>
<dbReference type="Proteomes" id="UP000076603">
    <property type="component" value="Unassembled WGS sequence"/>
</dbReference>
<organism evidence="1 2">
    <name type="scientific">Clostridium magnum DSM 2767</name>
    <dbReference type="NCBI Taxonomy" id="1121326"/>
    <lineage>
        <taxon>Bacteria</taxon>
        <taxon>Bacillati</taxon>
        <taxon>Bacillota</taxon>
        <taxon>Clostridia</taxon>
        <taxon>Eubacteriales</taxon>
        <taxon>Clostridiaceae</taxon>
        <taxon>Clostridium</taxon>
    </lineage>
</organism>
<dbReference type="STRING" id="1121326.CLMAG_62490"/>
<evidence type="ECO:0000313" key="2">
    <source>
        <dbReference type="Proteomes" id="UP000076603"/>
    </source>
</evidence>
<gene>
    <name evidence="1" type="ORF">CLMAG_62490</name>
</gene>
<dbReference type="PATRIC" id="fig|1121326.3.peg.6323"/>
<reference evidence="1 2" key="1">
    <citation type="submission" date="2016-04" db="EMBL/GenBank/DDBJ databases">
        <title>Genome sequence of Clostridium magnum DSM 2767.</title>
        <authorList>
            <person name="Poehlein A."/>
            <person name="Uhlig R."/>
            <person name="Fischer R."/>
            <person name="Bahl H."/>
            <person name="Daniel R."/>
        </authorList>
    </citation>
    <scope>NUCLEOTIDE SEQUENCE [LARGE SCALE GENOMIC DNA]</scope>
    <source>
        <strain evidence="1 2">DSM 2767</strain>
    </source>
</reference>
<dbReference type="OrthoDB" id="6346224at2"/>
<dbReference type="EMBL" id="LWAE01000018">
    <property type="protein sequence ID" value="KZL88477.1"/>
    <property type="molecule type" value="Genomic_DNA"/>
</dbReference>
<evidence type="ECO:0000313" key="1">
    <source>
        <dbReference type="EMBL" id="KZL88477.1"/>
    </source>
</evidence>
<dbReference type="AlphaFoldDB" id="A0A162QFF7"/>